<dbReference type="Proteomes" id="UP000201613">
    <property type="component" value="Unassembled WGS sequence"/>
</dbReference>
<dbReference type="Pfam" id="PF22659">
    <property type="entry name" value="YycE-like_C"/>
    <property type="match status" value="1"/>
</dbReference>
<dbReference type="GO" id="GO:0051213">
    <property type="term" value="F:dioxygenase activity"/>
    <property type="evidence" value="ECO:0007669"/>
    <property type="project" value="UniProtKB-KW"/>
</dbReference>
<protein>
    <submittedName>
        <fullName evidence="2">Glyoxalase/Bleomycin resistance protein/Dioxygenase superfamily protein</fullName>
    </submittedName>
</protein>
<evidence type="ECO:0000313" key="3">
    <source>
        <dbReference type="Proteomes" id="UP000201613"/>
    </source>
</evidence>
<dbReference type="EMBL" id="FXZK01000001">
    <property type="protein sequence ID" value="SMY06748.1"/>
    <property type="molecule type" value="Genomic_DNA"/>
</dbReference>
<accession>A0A238LAT8</accession>
<dbReference type="CDD" id="cd06587">
    <property type="entry name" value="VOC"/>
    <property type="match status" value="1"/>
</dbReference>
<evidence type="ECO:0000313" key="2">
    <source>
        <dbReference type="EMBL" id="SMY06748.1"/>
    </source>
</evidence>
<dbReference type="SUPFAM" id="SSF54593">
    <property type="entry name" value="Glyoxalase/Bleomycin resistance protein/Dihydroxybiphenyl dioxygenase"/>
    <property type="match status" value="1"/>
</dbReference>
<proteinExistence type="predicted"/>
<keyword evidence="2" id="KW-0223">Dioxygenase</keyword>
<dbReference type="RefSeq" id="WP_093990887.1">
    <property type="nucleotide sequence ID" value="NZ_FXZK01000001.1"/>
</dbReference>
<dbReference type="InterPro" id="IPR058997">
    <property type="entry name" value="YycE-like_C"/>
</dbReference>
<dbReference type="InterPro" id="IPR058998">
    <property type="entry name" value="YycE-like_N"/>
</dbReference>
<dbReference type="PROSITE" id="PS51819">
    <property type="entry name" value="VOC"/>
    <property type="match status" value="1"/>
</dbReference>
<dbReference type="OrthoDB" id="8018325at2"/>
<evidence type="ECO:0000259" key="1">
    <source>
        <dbReference type="PROSITE" id="PS51819"/>
    </source>
</evidence>
<organism evidence="2 3">
    <name type="scientific">Flavimaricola marinus</name>
    <dbReference type="NCBI Taxonomy" id="1819565"/>
    <lineage>
        <taxon>Bacteria</taxon>
        <taxon>Pseudomonadati</taxon>
        <taxon>Pseudomonadota</taxon>
        <taxon>Alphaproteobacteria</taxon>
        <taxon>Rhodobacterales</taxon>
        <taxon>Paracoccaceae</taxon>
        <taxon>Flavimaricola</taxon>
    </lineage>
</organism>
<keyword evidence="2" id="KW-0560">Oxidoreductase</keyword>
<dbReference type="Gene3D" id="3.10.180.10">
    <property type="entry name" value="2,3-Dihydroxybiphenyl 1,2-Dioxygenase, domain 1"/>
    <property type="match status" value="1"/>
</dbReference>
<reference evidence="2 3" key="1">
    <citation type="submission" date="2017-05" db="EMBL/GenBank/DDBJ databases">
        <authorList>
            <person name="Song R."/>
            <person name="Chenine A.L."/>
            <person name="Ruprecht R.M."/>
        </authorList>
    </citation>
    <scope>NUCLEOTIDE SEQUENCE [LARGE SCALE GENOMIC DNA]</scope>
    <source>
        <strain evidence="2 3">CECT 8899</strain>
    </source>
</reference>
<dbReference type="Pfam" id="PF22658">
    <property type="entry name" value="YycE-like_N"/>
    <property type="match status" value="1"/>
</dbReference>
<dbReference type="InterPro" id="IPR037523">
    <property type="entry name" value="VOC_core"/>
</dbReference>
<gene>
    <name evidence="2" type="ORF">LOM8899_00878</name>
</gene>
<dbReference type="AlphaFoldDB" id="A0A238LAT8"/>
<dbReference type="InterPro" id="IPR029068">
    <property type="entry name" value="Glyas_Bleomycin-R_OHBP_Dase"/>
</dbReference>
<sequence length="129" mass="14470">MPIPTLRVARPTNDLAALVPFYRDGLGLEIIGHFEEHQGFDGIMLGAPGAPYHFEFTQHPEHDAGRAPSQDNLIVFYLPDAQEWDRAVARMRTAGYAPVAAFNPYWDRNGQTFEDPDGYRVVLQNAAWG</sequence>
<name>A0A238LAT8_9RHOB</name>
<feature type="domain" description="VOC" evidence="1">
    <location>
        <begin position="4"/>
        <end position="126"/>
    </location>
</feature>
<keyword evidence="3" id="KW-1185">Reference proteome</keyword>